<dbReference type="Gene3D" id="1.20.5.340">
    <property type="match status" value="1"/>
</dbReference>
<keyword evidence="3" id="KW-1185">Reference proteome</keyword>
<comment type="caution">
    <text evidence="2">The sequence shown here is derived from an EMBL/GenBank/DDBJ whole genome shotgun (WGS) entry which is preliminary data.</text>
</comment>
<proteinExistence type="predicted"/>
<sequence length="357" mass="41207">MQAARDRQKNYADLKRKLKKFFWNSNRGFQGHARVSPWKGRSYVLAWWEAELVRWNSKRGPEFTWEREDQFKKKYPHLFTKTTPSLSAALYTLFTKRLDLEYLPSEDHYDGGCPELLMEQAPRSQCMYLIQGAGGHLFQYTFRSLSILRALEVEMMSYCHQAFFIHYTYQRPTIVTLYLHHLLPRADIFPRGLTHQLGDDYLLTTPSDLHRWSTEGQLPGRCSLVEESLSFTHDSGMPRRIVQAVRAEIEVLRSDETCFRATDLLETDRRRREEIRELRAADRTRQQQIVQTLTAVQTLQREMVPLQGLVATLQGQVTDLQGQVMTLQGQVTTLQGQQGPAGGPAQPELPEEAGSSS</sequence>
<dbReference type="EMBL" id="BQNB010017412">
    <property type="protein sequence ID" value="GJT62859.1"/>
    <property type="molecule type" value="Genomic_DNA"/>
</dbReference>
<dbReference type="Proteomes" id="UP001151760">
    <property type="component" value="Unassembled WGS sequence"/>
</dbReference>
<protein>
    <submittedName>
        <fullName evidence="2">Uncharacterized protein</fullName>
    </submittedName>
</protein>
<evidence type="ECO:0000256" key="1">
    <source>
        <dbReference type="SAM" id="MobiDB-lite"/>
    </source>
</evidence>
<gene>
    <name evidence="2" type="ORF">Tco_1006392</name>
</gene>
<evidence type="ECO:0000313" key="3">
    <source>
        <dbReference type="Proteomes" id="UP001151760"/>
    </source>
</evidence>
<name>A0ABQ5FIG8_9ASTR</name>
<reference evidence="2" key="2">
    <citation type="submission" date="2022-01" db="EMBL/GenBank/DDBJ databases">
        <authorList>
            <person name="Yamashiro T."/>
            <person name="Shiraishi A."/>
            <person name="Satake H."/>
            <person name="Nakayama K."/>
        </authorList>
    </citation>
    <scope>NUCLEOTIDE SEQUENCE</scope>
</reference>
<reference evidence="2" key="1">
    <citation type="journal article" date="2022" name="Int. J. Mol. Sci.">
        <title>Draft Genome of Tanacetum Coccineum: Genomic Comparison of Closely Related Tanacetum-Family Plants.</title>
        <authorList>
            <person name="Yamashiro T."/>
            <person name="Shiraishi A."/>
            <person name="Nakayama K."/>
            <person name="Satake H."/>
        </authorList>
    </citation>
    <scope>NUCLEOTIDE SEQUENCE</scope>
</reference>
<organism evidence="2 3">
    <name type="scientific">Tanacetum coccineum</name>
    <dbReference type="NCBI Taxonomy" id="301880"/>
    <lineage>
        <taxon>Eukaryota</taxon>
        <taxon>Viridiplantae</taxon>
        <taxon>Streptophyta</taxon>
        <taxon>Embryophyta</taxon>
        <taxon>Tracheophyta</taxon>
        <taxon>Spermatophyta</taxon>
        <taxon>Magnoliopsida</taxon>
        <taxon>eudicotyledons</taxon>
        <taxon>Gunneridae</taxon>
        <taxon>Pentapetalae</taxon>
        <taxon>asterids</taxon>
        <taxon>campanulids</taxon>
        <taxon>Asterales</taxon>
        <taxon>Asteraceae</taxon>
        <taxon>Asteroideae</taxon>
        <taxon>Anthemideae</taxon>
        <taxon>Anthemidinae</taxon>
        <taxon>Tanacetum</taxon>
    </lineage>
</organism>
<feature type="region of interest" description="Disordered" evidence="1">
    <location>
        <begin position="334"/>
        <end position="357"/>
    </location>
</feature>
<accession>A0ABQ5FIG8</accession>
<evidence type="ECO:0000313" key="2">
    <source>
        <dbReference type="EMBL" id="GJT62859.1"/>
    </source>
</evidence>